<dbReference type="KEGG" id="sdf:ACG33_10605"/>
<dbReference type="Gene3D" id="3.40.50.300">
    <property type="entry name" value="P-loop containing nucleotide triphosphate hydrolases"/>
    <property type="match status" value="1"/>
</dbReference>
<keyword evidence="2" id="KW-1185">Reference proteome</keyword>
<dbReference type="RefSeq" id="WP_066921052.1">
    <property type="nucleotide sequence ID" value="NZ_CP011971.1"/>
</dbReference>
<protein>
    <recommendedName>
        <fullName evidence="3">Sulfotransferase</fullName>
    </recommendedName>
</protein>
<name>A0A127FCY1_STEDE</name>
<sequence>MFLIKEGPEIDLNADLLMQEAERRTGLSDWGDTRFVAALQALVTSFVVDAMPKYNTSTRASIGRSLVEVLVNRLLVLEDRKRYPQIAKVRIEKPIFFIGMGRTGSTFIQTLFAQDPANLSPELWETILPSPPPRFGMGEQRRERVAQIWRWYMQDMAGIESQHPYFIEDSYRALAECGSIGQISFSSYHYFSYFGTSSYWKWFMEADQSEAVDFHHKFLQHLQWGREGRTWVSKAVEHGVYLQALLLRYPDGYFVWTHRDPLAQASSLASILGTIRARCGDLGGSGVLGATALDSIKQTLNRGMEIRRAAGEERFIDVYYPRFVSNPIGTIREIYEKMGRSLTAEAELNMNRWLRNNQADRAGVHKYSAAAFGITDELVRRELHDYLDWFGRELESSRRQPIAAS</sequence>
<evidence type="ECO:0000313" key="2">
    <source>
        <dbReference type="Proteomes" id="UP000070250"/>
    </source>
</evidence>
<accession>A0A127FCY1</accession>
<evidence type="ECO:0000313" key="1">
    <source>
        <dbReference type="EMBL" id="AMN47540.1"/>
    </source>
</evidence>
<dbReference type="SUPFAM" id="SSF52540">
    <property type="entry name" value="P-loop containing nucleoside triphosphate hydrolases"/>
    <property type="match status" value="1"/>
</dbReference>
<dbReference type="InterPro" id="IPR027417">
    <property type="entry name" value="P-loop_NTPase"/>
</dbReference>
<dbReference type="Pfam" id="PF13469">
    <property type="entry name" value="Sulfotransfer_3"/>
    <property type="match status" value="1"/>
</dbReference>
<dbReference type="OrthoDB" id="9777890at2"/>
<dbReference type="AlphaFoldDB" id="A0A127FCY1"/>
<evidence type="ECO:0008006" key="3">
    <source>
        <dbReference type="Google" id="ProtNLM"/>
    </source>
</evidence>
<dbReference type="PANTHER" id="PTHR36451">
    <property type="entry name" value="PAPS-DEPENDENT SULFOTRANSFERASE STF3"/>
    <property type="match status" value="1"/>
</dbReference>
<dbReference type="Proteomes" id="UP000070250">
    <property type="component" value="Chromosome"/>
</dbReference>
<gene>
    <name evidence="1" type="ORF">ACG33_10605</name>
</gene>
<organism evidence="1 2">
    <name type="scientific">Steroidobacter denitrificans</name>
    <dbReference type="NCBI Taxonomy" id="465721"/>
    <lineage>
        <taxon>Bacteria</taxon>
        <taxon>Pseudomonadati</taxon>
        <taxon>Pseudomonadota</taxon>
        <taxon>Gammaproteobacteria</taxon>
        <taxon>Steroidobacterales</taxon>
        <taxon>Steroidobacteraceae</taxon>
        <taxon>Steroidobacter</taxon>
    </lineage>
</organism>
<proteinExistence type="predicted"/>
<dbReference type="InterPro" id="IPR052736">
    <property type="entry name" value="Stf3_sulfotransferase"/>
</dbReference>
<dbReference type="EMBL" id="CP011971">
    <property type="protein sequence ID" value="AMN47540.1"/>
    <property type="molecule type" value="Genomic_DNA"/>
</dbReference>
<dbReference type="STRING" id="465721.ACG33_10605"/>
<reference evidence="1 2" key="1">
    <citation type="submission" date="2015-06" db="EMBL/GenBank/DDBJ databases">
        <title>A Comprehensive Approach to Explore the Metabolic and Phylogenetic Diversity of Bacterial Steroid Degradation in the Environment: Testosterone as an Example.</title>
        <authorList>
            <person name="Yang F.-C."/>
            <person name="Chen Y.-L."/>
            <person name="Yu C.-P."/>
            <person name="Tang S.-L."/>
            <person name="Wang P.-H."/>
            <person name="Ismail W."/>
            <person name="Wang C.-H."/>
            <person name="Yang C.-Y."/>
            <person name="Chiang Y.-R."/>
        </authorList>
    </citation>
    <scope>NUCLEOTIDE SEQUENCE [LARGE SCALE GENOMIC DNA]</scope>
    <source>
        <strain evidence="1 2">DSM 18526</strain>
    </source>
</reference>
<dbReference type="PANTHER" id="PTHR36451:SF1">
    <property type="entry name" value="OMEGA-HYDROXY-BETA-DIHYDROMENAQUINONE-9 SULFOTRANSFERASE STF3"/>
    <property type="match status" value="1"/>
</dbReference>